<evidence type="ECO:0000256" key="4">
    <source>
        <dbReference type="ARBA" id="ARBA00022722"/>
    </source>
</evidence>
<dbReference type="OrthoDB" id="9773856at2"/>
<dbReference type="Gene3D" id="3.60.21.10">
    <property type="match status" value="1"/>
</dbReference>
<dbReference type="Proteomes" id="UP000018296">
    <property type="component" value="Unassembled WGS sequence"/>
</dbReference>
<dbReference type="AlphaFoldDB" id="V6J160"/>
<protein>
    <recommendedName>
        <fullName evidence="3 8">Nuclease SbcCD subunit D</fullName>
    </recommendedName>
</protein>
<comment type="function">
    <text evidence="8">SbcCD cleaves DNA hairpin structures. These structures can inhibit DNA replication and are intermediates in certain DNA recombination reactions. The complex acts as a 3'-&gt;5' double strand exonuclease that can open hairpins. It also has a 5' single-strand endonuclease activity.</text>
</comment>
<dbReference type="PATRIC" id="fig|1395513.3.peg.910"/>
<comment type="subunit">
    <text evidence="2 8">Heterodimer of SbcC and SbcD.</text>
</comment>
<dbReference type="InterPro" id="IPR026843">
    <property type="entry name" value="SbcD_C"/>
</dbReference>
<dbReference type="STRING" id="1395513.P343_04435"/>
<keyword evidence="8" id="KW-0255">Endonuclease</keyword>
<dbReference type="InterPro" id="IPR004593">
    <property type="entry name" value="SbcD"/>
</dbReference>
<dbReference type="GO" id="GO:0004519">
    <property type="term" value="F:endonuclease activity"/>
    <property type="evidence" value="ECO:0007669"/>
    <property type="project" value="UniProtKB-KW"/>
</dbReference>
<dbReference type="Pfam" id="PF12320">
    <property type="entry name" value="SbcD_C"/>
    <property type="match status" value="1"/>
</dbReference>
<dbReference type="GO" id="GO:0006310">
    <property type="term" value="P:DNA recombination"/>
    <property type="evidence" value="ECO:0007669"/>
    <property type="project" value="UniProtKB-KW"/>
</dbReference>
<evidence type="ECO:0000256" key="1">
    <source>
        <dbReference type="ARBA" id="ARBA00010555"/>
    </source>
</evidence>
<feature type="domain" description="Nuclease SbcCD subunit D C-terminal" evidence="10">
    <location>
        <begin position="276"/>
        <end position="364"/>
    </location>
</feature>
<reference evidence="11 12" key="1">
    <citation type="journal article" date="2013" name="Genome Announc.">
        <title>Genome Sequence of Sporolactobacillus laevolacticus DSM442, an Efficient Polymer-Grade D-Lactate Producer from Agricultural Waste Cottonseed as a Nitrogen Source.</title>
        <authorList>
            <person name="Wang H."/>
            <person name="Wang L."/>
            <person name="Ju J."/>
            <person name="Yu B."/>
            <person name="Ma Y."/>
        </authorList>
    </citation>
    <scope>NUCLEOTIDE SEQUENCE [LARGE SCALE GENOMIC DNA]</scope>
    <source>
        <strain evidence="11 12">DSM 442</strain>
    </source>
</reference>
<keyword evidence="6 8" id="KW-0269">Exonuclease</keyword>
<evidence type="ECO:0000256" key="7">
    <source>
        <dbReference type="ARBA" id="ARBA00023172"/>
    </source>
</evidence>
<keyword evidence="4 8" id="KW-0540">Nuclease</keyword>
<evidence type="ECO:0000256" key="8">
    <source>
        <dbReference type="RuleBase" id="RU363069"/>
    </source>
</evidence>
<keyword evidence="8" id="KW-0235">DNA replication</keyword>
<evidence type="ECO:0000256" key="3">
    <source>
        <dbReference type="ARBA" id="ARBA00013365"/>
    </source>
</evidence>
<sequence length="401" mass="44672">MRLLQTADWHLGRTLEGRSREEEQERVMDEICTIADEEEVDAVLMAGDVFDTVNPPAVSEALFYDTAQRLSLGGKRPVLIIAGNHDSPERLEASKPLAGRQGITIVGKPILQPLTVPIAHTGEKLVLACVPYPSESRLNECLSLMNDEIAIKKAYNDRLSDLFLEHAQSFRKETVNILMTHLFAAGGKESDSERPIQVGGAYTVHPSAFPATAQFVALGHLHRPQTLSDSPVPARYAGSPLAYSFSEAGQPKSITVLDAKPNVPISKREIELTSGRPLIRWRAENGLAEVYQWIDEKRDSEAWIDLEIRLDEAMSMHDIQALRKVRPHIVNIRPIYKGNQALGNQTARSNLPIDQLFIRFYKNQMDGAEPGSELVQLFMQLIEEDEAEREVAVGRAAHETD</sequence>
<comment type="similarity">
    <text evidence="1 8">Belongs to the SbcD family.</text>
</comment>
<evidence type="ECO:0000313" key="12">
    <source>
        <dbReference type="Proteomes" id="UP000018296"/>
    </source>
</evidence>
<dbReference type="SUPFAM" id="SSF56300">
    <property type="entry name" value="Metallo-dependent phosphatases"/>
    <property type="match status" value="1"/>
</dbReference>
<evidence type="ECO:0000259" key="10">
    <source>
        <dbReference type="Pfam" id="PF12320"/>
    </source>
</evidence>
<gene>
    <name evidence="8" type="primary">sbcD</name>
    <name evidence="11" type="ORF">P343_04435</name>
</gene>
<feature type="domain" description="Calcineurin-like phosphoesterase" evidence="9">
    <location>
        <begin position="1"/>
        <end position="223"/>
    </location>
</feature>
<evidence type="ECO:0000256" key="6">
    <source>
        <dbReference type="ARBA" id="ARBA00022839"/>
    </source>
</evidence>
<keyword evidence="7 8" id="KW-0233">DNA recombination</keyword>
<evidence type="ECO:0000259" key="9">
    <source>
        <dbReference type="Pfam" id="PF00149"/>
    </source>
</evidence>
<dbReference type="InterPro" id="IPR004843">
    <property type="entry name" value="Calcineurin-like_PHP"/>
</dbReference>
<organism evidence="11 12">
    <name type="scientific">Sporolactobacillus laevolacticus DSM 442</name>
    <dbReference type="NCBI Taxonomy" id="1395513"/>
    <lineage>
        <taxon>Bacteria</taxon>
        <taxon>Bacillati</taxon>
        <taxon>Bacillota</taxon>
        <taxon>Bacilli</taxon>
        <taxon>Bacillales</taxon>
        <taxon>Sporolactobacillaceae</taxon>
        <taxon>Sporolactobacillus</taxon>
    </lineage>
</organism>
<dbReference type="InterPro" id="IPR041796">
    <property type="entry name" value="Mre11_N"/>
</dbReference>
<evidence type="ECO:0000313" key="11">
    <source>
        <dbReference type="EMBL" id="EST12891.1"/>
    </source>
</evidence>
<dbReference type="EMBL" id="AWTC01000003">
    <property type="protein sequence ID" value="EST12891.1"/>
    <property type="molecule type" value="Genomic_DNA"/>
</dbReference>
<dbReference type="RefSeq" id="WP_023509191.1">
    <property type="nucleotide sequence ID" value="NZ_AWTC01000003.1"/>
</dbReference>
<evidence type="ECO:0000256" key="2">
    <source>
        <dbReference type="ARBA" id="ARBA00011322"/>
    </source>
</evidence>
<dbReference type="eggNOG" id="COG0420">
    <property type="taxonomic scope" value="Bacteria"/>
</dbReference>
<dbReference type="InterPro" id="IPR050535">
    <property type="entry name" value="DNA_Repair-Maintenance_Comp"/>
</dbReference>
<evidence type="ECO:0000256" key="5">
    <source>
        <dbReference type="ARBA" id="ARBA00022801"/>
    </source>
</evidence>
<keyword evidence="5 8" id="KW-0378">Hydrolase</keyword>
<dbReference type="NCBIfam" id="TIGR00619">
    <property type="entry name" value="sbcd"/>
    <property type="match status" value="1"/>
</dbReference>
<proteinExistence type="inferred from homology"/>
<dbReference type="InterPro" id="IPR029052">
    <property type="entry name" value="Metallo-depent_PP-like"/>
</dbReference>
<keyword evidence="12" id="KW-1185">Reference proteome</keyword>
<name>V6J160_9BACL</name>
<comment type="caution">
    <text evidence="11">The sequence shown here is derived from an EMBL/GenBank/DDBJ whole genome shotgun (WGS) entry which is preliminary data.</text>
</comment>
<dbReference type="PANTHER" id="PTHR30337:SF0">
    <property type="entry name" value="NUCLEASE SBCCD SUBUNIT D"/>
    <property type="match status" value="1"/>
</dbReference>
<dbReference type="PANTHER" id="PTHR30337">
    <property type="entry name" value="COMPONENT OF ATP-DEPENDENT DSDNA EXONUCLEASE"/>
    <property type="match status" value="1"/>
</dbReference>
<dbReference type="GO" id="GO:0008408">
    <property type="term" value="F:3'-5' exonuclease activity"/>
    <property type="evidence" value="ECO:0007669"/>
    <property type="project" value="InterPro"/>
</dbReference>
<dbReference type="Pfam" id="PF00149">
    <property type="entry name" value="Metallophos"/>
    <property type="match status" value="1"/>
</dbReference>
<dbReference type="GO" id="GO:0006260">
    <property type="term" value="P:DNA replication"/>
    <property type="evidence" value="ECO:0007669"/>
    <property type="project" value="UniProtKB-KW"/>
</dbReference>
<dbReference type="CDD" id="cd00840">
    <property type="entry name" value="MPP_Mre11_N"/>
    <property type="match status" value="1"/>
</dbReference>
<accession>V6J160</accession>